<dbReference type="RefSeq" id="WP_069274859.1">
    <property type="nucleotide sequence ID" value="NZ_CP013444.1"/>
</dbReference>
<proteinExistence type="predicted"/>
<name>A0A1B4Q2U4_BURCE</name>
<accession>A0A1B4Q2U4</accession>
<dbReference type="EMBL" id="CP013444">
    <property type="protein sequence ID" value="AOK20490.1"/>
    <property type="molecule type" value="Genomic_DNA"/>
</dbReference>
<organism evidence="1 2">
    <name type="scientific">Burkholderia cepacia</name>
    <name type="common">Pseudomonas cepacia</name>
    <dbReference type="NCBI Taxonomy" id="292"/>
    <lineage>
        <taxon>Bacteria</taxon>
        <taxon>Pseudomonadati</taxon>
        <taxon>Pseudomonadota</taxon>
        <taxon>Betaproteobacteria</taxon>
        <taxon>Burkholderiales</taxon>
        <taxon>Burkholderiaceae</taxon>
        <taxon>Burkholderia</taxon>
        <taxon>Burkholderia cepacia complex</taxon>
    </lineage>
</organism>
<reference evidence="1 2" key="1">
    <citation type="submission" date="2015-12" db="EMBL/GenBank/DDBJ databases">
        <title>Diversity of Burkholderia near neighbor genomes.</title>
        <authorList>
            <person name="Sahl J."/>
            <person name="Wagner D."/>
            <person name="Keim P."/>
        </authorList>
    </citation>
    <scope>NUCLEOTIDE SEQUENCE [LARGE SCALE GENOMIC DNA]</scope>
    <source>
        <strain evidence="1 2">MSMB1184WGS</strain>
    </source>
</reference>
<dbReference type="AlphaFoldDB" id="A0A1B4Q2U4"/>
<evidence type="ECO:0008006" key="3">
    <source>
        <dbReference type="Google" id="ProtNLM"/>
    </source>
</evidence>
<sequence length="157" mass="18580">MKNFNLEAWEDLERRCQGKIESPNELVRLLISERELIFNAISINESRFRSGALELIRLLPNCERTYFFPQLMRIASFVNGFTEDYRNIINDLPRDWVMAHIENQVEEILRSGGYEEYRCLLEVCRQVDRDLMKKIARKAANNIDPDIREAGCDYLDM</sequence>
<protein>
    <recommendedName>
        <fullName evidence="3">Immunity protein 30 domain-containing protein</fullName>
    </recommendedName>
</protein>
<evidence type="ECO:0000313" key="2">
    <source>
        <dbReference type="Proteomes" id="UP000094776"/>
    </source>
</evidence>
<dbReference type="Proteomes" id="UP000094776">
    <property type="component" value="Chromosome 2"/>
</dbReference>
<evidence type="ECO:0000313" key="1">
    <source>
        <dbReference type="EMBL" id="AOK20490.1"/>
    </source>
</evidence>
<gene>
    <name evidence="1" type="ORF">WT26_32595</name>
</gene>